<dbReference type="EMBL" id="JBEPNW010000002">
    <property type="protein sequence ID" value="MET3868840.1"/>
    <property type="molecule type" value="Genomic_DNA"/>
</dbReference>
<dbReference type="Proteomes" id="UP001549119">
    <property type="component" value="Unassembled WGS sequence"/>
</dbReference>
<sequence length="80" mass="8892">MPLYVKDPQVDALATQLMALLGTSKTDAVRRALQNEIARQTNRPDLVARTADFVRALHERAGPDRKPADAAFIDGLYERT</sequence>
<evidence type="ECO:0000313" key="1">
    <source>
        <dbReference type="EMBL" id="MET3868840.1"/>
    </source>
</evidence>
<protein>
    <submittedName>
        <fullName evidence="1">Antitoxin VapB</fullName>
    </submittedName>
</protein>
<organism evidence="1 2">
    <name type="scientific">Methylobacterium radiotolerans</name>
    <dbReference type="NCBI Taxonomy" id="31998"/>
    <lineage>
        <taxon>Bacteria</taxon>
        <taxon>Pseudomonadati</taxon>
        <taxon>Pseudomonadota</taxon>
        <taxon>Alphaproteobacteria</taxon>
        <taxon>Hyphomicrobiales</taxon>
        <taxon>Methylobacteriaceae</taxon>
        <taxon>Methylobacterium</taxon>
    </lineage>
</organism>
<proteinExistence type="predicted"/>
<reference evidence="1 2" key="1">
    <citation type="submission" date="2024-06" db="EMBL/GenBank/DDBJ databases">
        <title>Genomics of switchgrass bacterial isolates.</title>
        <authorList>
            <person name="Shade A."/>
        </authorList>
    </citation>
    <scope>NUCLEOTIDE SEQUENCE [LARGE SCALE GENOMIC DNA]</scope>
    <source>
        <strain evidence="1 2">PvP084</strain>
    </source>
</reference>
<dbReference type="InterPro" id="IPR011660">
    <property type="entry name" value="VapB-like"/>
</dbReference>
<dbReference type="RefSeq" id="WP_012318851.1">
    <property type="nucleotide sequence ID" value="NZ_BJXP01000056.1"/>
</dbReference>
<accession>A0ABV2NQP9</accession>
<gene>
    <name evidence="1" type="ORF">ABIC20_006149</name>
</gene>
<dbReference type="Pfam" id="PF07704">
    <property type="entry name" value="PSK_trans_fac"/>
    <property type="match status" value="1"/>
</dbReference>
<comment type="caution">
    <text evidence="1">The sequence shown here is derived from an EMBL/GenBank/DDBJ whole genome shotgun (WGS) entry which is preliminary data.</text>
</comment>
<dbReference type="GeneID" id="6137899"/>
<evidence type="ECO:0000313" key="2">
    <source>
        <dbReference type="Proteomes" id="UP001549119"/>
    </source>
</evidence>
<name>A0ABV2NQP9_9HYPH</name>
<keyword evidence="2" id="KW-1185">Reference proteome</keyword>